<protein>
    <submittedName>
        <fullName evidence="5">2,4-dihydroxyhept-2-enedioate aldolase</fullName>
    </submittedName>
</protein>
<feature type="domain" description="HpcH/HpaI aldolase/citrate lyase" evidence="4">
    <location>
        <begin position="19"/>
        <end position="245"/>
    </location>
</feature>
<dbReference type="GO" id="GO:0010124">
    <property type="term" value="P:phenylacetate catabolic process"/>
    <property type="evidence" value="ECO:0007669"/>
    <property type="project" value="InterPro"/>
</dbReference>
<dbReference type="Proteomes" id="UP000184517">
    <property type="component" value="Unassembled WGS sequence"/>
</dbReference>
<dbReference type="SUPFAM" id="SSF51621">
    <property type="entry name" value="Phosphoenolpyruvate/pyruvate domain"/>
    <property type="match status" value="1"/>
</dbReference>
<dbReference type="EMBL" id="FQVF01000005">
    <property type="protein sequence ID" value="SHF02744.1"/>
    <property type="molecule type" value="Genomic_DNA"/>
</dbReference>
<dbReference type="Pfam" id="PF03328">
    <property type="entry name" value="HpcH_HpaI"/>
    <property type="match status" value="1"/>
</dbReference>
<dbReference type="InterPro" id="IPR015813">
    <property type="entry name" value="Pyrv/PenolPyrv_kinase-like_dom"/>
</dbReference>
<sequence length="268" mass="28820">MKIKKTNEFKQALSRGEQQVGFWLSMGSSYSAEMCASVGFQWLLIDGEHAPNNLQSMLLQLQAIAPYSSHPVVRLADDNPTFIKQILDVGAQTLLIPMVQSAEQAEAIVKSTRYPPFGTRGVGAAAARASLWNGITDYVHNANQDICVLVQVESVTALENLESICAVEGVDGVFIGPADLAASMGHVGNPSHPEVKQAIEESIRKIIASGKSAGTLTSDSAQAKRYMELGVGFVAVGLDVSLMMQAIRKRAEEFEFGKSAVQSDQSVY</sequence>
<dbReference type="GO" id="GO:0005737">
    <property type="term" value="C:cytoplasm"/>
    <property type="evidence" value="ECO:0007669"/>
    <property type="project" value="TreeGrafter"/>
</dbReference>
<dbReference type="FunFam" id="3.20.20.60:FF:000004">
    <property type="entry name" value="5-keto-4-deoxy-D-glucarate aldolase"/>
    <property type="match status" value="1"/>
</dbReference>
<dbReference type="InterPro" id="IPR005000">
    <property type="entry name" value="Aldolase/citrate-lyase_domain"/>
</dbReference>
<dbReference type="InterPro" id="IPR050251">
    <property type="entry name" value="HpcH-HpaI_aldolase"/>
</dbReference>
<dbReference type="RefSeq" id="WP_072838796.1">
    <property type="nucleotide sequence ID" value="NZ_FQVF01000005.1"/>
</dbReference>
<evidence type="ECO:0000313" key="5">
    <source>
        <dbReference type="EMBL" id="SHF02744.1"/>
    </source>
</evidence>
<dbReference type="STRING" id="1122206.SAMN02745753_01169"/>
<dbReference type="InterPro" id="IPR040442">
    <property type="entry name" value="Pyrv_kinase-like_dom_sf"/>
</dbReference>
<dbReference type="InterPro" id="IPR012689">
    <property type="entry name" value="HpaI"/>
</dbReference>
<organism evidence="5 6">
    <name type="scientific">Marinomonas polaris DSM 16579</name>
    <dbReference type="NCBI Taxonomy" id="1122206"/>
    <lineage>
        <taxon>Bacteria</taxon>
        <taxon>Pseudomonadati</taxon>
        <taxon>Pseudomonadota</taxon>
        <taxon>Gammaproteobacteria</taxon>
        <taxon>Oceanospirillales</taxon>
        <taxon>Oceanospirillaceae</taxon>
        <taxon>Marinomonas</taxon>
    </lineage>
</organism>
<dbReference type="OrthoDB" id="86160at2"/>
<proteinExistence type="inferred from homology"/>
<evidence type="ECO:0000256" key="2">
    <source>
        <dbReference type="ARBA" id="ARBA00022723"/>
    </source>
</evidence>
<dbReference type="PANTHER" id="PTHR30502:SF0">
    <property type="entry name" value="PHOSPHOENOLPYRUVATE CARBOXYLASE FAMILY PROTEIN"/>
    <property type="match status" value="1"/>
</dbReference>
<comment type="similarity">
    <text evidence="1">Belongs to the HpcH/HpaI aldolase family.</text>
</comment>
<evidence type="ECO:0000256" key="1">
    <source>
        <dbReference type="ARBA" id="ARBA00005568"/>
    </source>
</evidence>
<reference evidence="6" key="1">
    <citation type="submission" date="2016-11" db="EMBL/GenBank/DDBJ databases">
        <authorList>
            <person name="Varghese N."/>
            <person name="Submissions S."/>
        </authorList>
    </citation>
    <scope>NUCLEOTIDE SEQUENCE [LARGE SCALE GENOMIC DNA]</scope>
    <source>
        <strain evidence="6">DSM 16579</strain>
    </source>
</reference>
<evidence type="ECO:0000259" key="4">
    <source>
        <dbReference type="Pfam" id="PF03328"/>
    </source>
</evidence>
<gene>
    <name evidence="5" type="ORF">SAMN02745753_01169</name>
</gene>
<dbReference type="AlphaFoldDB" id="A0A1M4YAF3"/>
<dbReference type="PANTHER" id="PTHR30502">
    <property type="entry name" value="2-KETO-3-DEOXY-L-RHAMNONATE ALDOLASE"/>
    <property type="match status" value="1"/>
</dbReference>
<keyword evidence="6" id="KW-1185">Reference proteome</keyword>
<dbReference type="GO" id="GO:0016832">
    <property type="term" value="F:aldehyde-lyase activity"/>
    <property type="evidence" value="ECO:0007669"/>
    <property type="project" value="TreeGrafter"/>
</dbReference>
<dbReference type="Gene3D" id="3.20.20.60">
    <property type="entry name" value="Phosphoenolpyruvate-binding domains"/>
    <property type="match status" value="1"/>
</dbReference>
<accession>A0A1M4YAF3</accession>
<keyword evidence="2" id="KW-0479">Metal-binding</keyword>
<dbReference type="GO" id="GO:0046872">
    <property type="term" value="F:metal ion binding"/>
    <property type="evidence" value="ECO:0007669"/>
    <property type="project" value="UniProtKB-KW"/>
</dbReference>
<evidence type="ECO:0000313" key="6">
    <source>
        <dbReference type="Proteomes" id="UP000184517"/>
    </source>
</evidence>
<name>A0A1M4YAF3_9GAMM</name>
<dbReference type="NCBIfam" id="TIGR02311">
    <property type="entry name" value="HpaI"/>
    <property type="match status" value="1"/>
</dbReference>
<keyword evidence="3" id="KW-0456">Lyase</keyword>
<evidence type="ECO:0000256" key="3">
    <source>
        <dbReference type="ARBA" id="ARBA00023239"/>
    </source>
</evidence>